<feature type="signal peptide" evidence="1">
    <location>
        <begin position="1"/>
        <end position="24"/>
    </location>
</feature>
<keyword evidence="1" id="KW-0732">Signal</keyword>
<dbReference type="Bgee" id="WBGene00013334">
    <property type="expression patterns" value="Expressed in larva and 3 other cell types or tissues"/>
</dbReference>
<dbReference type="Proteomes" id="UP000001940">
    <property type="component" value="Chromosome IV"/>
</dbReference>
<evidence type="ECO:0000313" key="3">
    <source>
        <dbReference type="Proteomes" id="UP000001940"/>
    </source>
</evidence>
<evidence type="ECO:0000313" key="4">
    <source>
        <dbReference type="WormBase" id="Y57G11C.45c"/>
    </source>
</evidence>
<dbReference type="WormBase" id="Y57G11C.45c">
    <property type="protein sequence ID" value="CE47035"/>
    <property type="gene ID" value="WBGene00013334"/>
    <property type="gene designation" value="nlp-56"/>
</dbReference>
<dbReference type="EMBL" id="BX284604">
    <property type="protein sequence ID" value="CCF23369.1"/>
    <property type="molecule type" value="Genomic_DNA"/>
</dbReference>
<accession>H2FLM4</accession>
<dbReference type="ExpressionAtlas" id="H2FLM4">
    <property type="expression patterns" value="baseline and differential"/>
</dbReference>
<sequence length="117" mass="13156">MPSPSSLLGSLLLVCAVLTITSRASSIMTDDVEPPQLLTRQLRSFPYSVSFYRMLGHDRQLRPYYGVNDEVAALIDSMNSDNVANEDVFPTRPRRSDGLRGSFYWARFVVCQPVLVI</sequence>
<gene>
    <name evidence="2 4" type="primary">nlp-56</name>
    <name evidence="2" type="ORF">CELE_Y57G11C.45</name>
    <name evidence="4" type="ORF">Y57G11C.45</name>
</gene>
<reference evidence="2 3" key="1">
    <citation type="journal article" date="1998" name="Science">
        <title>Genome sequence of the nematode C. elegans: a platform for investigating biology.</title>
        <authorList>
            <consortium name="The C. elegans sequencing consortium"/>
            <person name="Sulson J.E."/>
            <person name="Waterston R."/>
        </authorList>
    </citation>
    <scope>NUCLEOTIDE SEQUENCE [LARGE SCALE GENOMIC DNA]</scope>
    <source>
        <strain evidence="2 3">Bristol N2</strain>
    </source>
</reference>
<feature type="chain" id="PRO_5003561528" evidence="1">
    <location>
        <begin position="25"/>
        <end position="117"/>
    </location>
</feature>
<dbReference type="eggNOG" id="ENOG502TI0J">
    <property type="taxonomic scope" value="Eukaryota"/>
</dbReference>
<dbReference type="PaxDb" id="6239-Y57G11C.45c"/>
<keyword evidence="3" id="KW-1185">Reference proteome</keyword>
<dbReference type="AlphaFoldDB" id="H2FLM4"/>
<proteinExistence type="predicted"/>
<protein>
    <submittedName>
        <fullName evidence="2">Neuropeptide-Like Protein</fullName>
    </submittedName>
</protein>
<dbReference type="FunCoup" id="H2FLM4">
    <property type="interactions" value="371"/>
</dbReference>
<dbReference type="RefSeq" id="NP_001255835.1">
    <property type="nucleotide sequence ID" value="NM_001268906.1"/>
</dbReference>
<dbReference type="OrthoDB" id="5849065at2759"/>
<dbReference type="CTD" id="3565782"/>
<dbReference type="AGR" id="WB:WBGene00013334"/>
<evidence type="ECO:0000256" key="1">
    <source>
        <dbReference type="SAM" id="SignalP"/>
    </source>
</evidence>
<dbReference type="STRING" id="6239.Y57G11C.45c.1"/>
<organism evidence="2 3">
    <name type="scientific">Caenorhabditis elegans</name>
    <dbReference type="NCBI Taxonomy" id="6239"/>
    <lineage>
        <taxon>Eukaryota</taxon>
        <taxon>Metazoa</taxon>
        <taxon>Ecdysozoa</taxon>
        <taxon>Nematoda</taxon>
        <taxon>Chromadorea</taxon>
        <taxon>Rhabditida</taxon>
        <taxon>Rhabditina</taxon>
        <taxon>Rhabditomorpha</taxon>
        <taxon>Rhabditoidea</taxon>
        <taxon>Rhabditidae</taxon>
        <taxon>Peloderinae</taxon>
        <taxon>Caenorhabditis</taxon>
    </lineage>
</organism>
<dbReference type="InParanoid" id="H2FLM4"/>
<name>H2FLM4_CAEEL</name>
<dbReference type="GeneID" id="3565782"/>
<evidence type="ECO:0000313" key="2">
    <source>
        <dbReference type="EMBL" id="CCF23369.1"/>
    </source>
</evidence>